<accession>A0A847SQJ3</accession>
<dbReference type="EMBL" id="JABAHZ010000001">
    <property type="protein sequence ID" value="NLR78342.1"/>
    <property type="molecule type" value="Genomic_DNA"/>
</dbReference>
<sequence length="204" mass="23667">MEKKTKEVKSKGLVVSYDNRINELFFTSGEKLCFNNDHKTFEIDQDPYGESDLQPITELSFDTSSFEFDTVTDGVDYHYKITGKYPADQALYAFLKENDFNTLSFPNNDQDVVLVEFEKQQLVRIKLIKLENETSSDFLTIYFEPKENFLIKYPQQRRALNGFSFRGNQLVCQIPGEELIWELTVHPTVLALVQRILATYTSGQ</sequence>
<dbReference type="Pfam" id="PF26559">
    <property type="entry name" value="DUF8184"/>
    <property type="match status" value="1"/>
</dbReference>
<evidence type="ECO:0000313" key="1">
    <source>
        <dbReference type="EMBL" id="NLR78342.1"/>
    </source>
</evidence>
<dbReference type="AlphaFoldDB" id="A0A847SQJ3"/>
<dbReference type="Proteomes" id="UP000552864">
    <property type="component" value="Unassembled WGS sequence"/>
</dbReference>
<comment type="caution">
    <text evidence="1">The sequence shown here is derived from an EMBL/GenBank/DDBJ whole genome shotgun (WGS) entry which is preliminary data.</text>
</comment>
<keyword evidence="2" id="KW-1185">Reference proteome</keyword>
<name>A0A847SQJ3_9BACT</name>
<dbReference type="InterPro" id="IPR058497">
    <property type="entry name" value="DUF8184"/>
</dbReference>
<reference evidence="1 2" key="1">
    <citation type="submission" date="2020-04" db="EMBL/GenBank/DDBJ databases">
        <authorList>
            <person name="Yin C."/>
        </authorList>
    </citation>
    <scope>NUCLEOTIDE SEQUENCE [LARGE SCALE GENOMIC DNA]</scope>
    <source>
        <strain evidence="1 2">Ak56</strain>
    </source>
</reference>
<protein>
    <submittedName>
        <fullName evidence="1">Uncharacterized protein</fullName>
    </submittedName>
</protein>
<organism evidence="1 2">
    <name type="scientific">Chitinophaga eiseniae</name>
    <dbReference type="NCBI Taxonomy" id="634771"/>
    <lineage>
        <taxon>Bacteria</taxon>
        <taxon>Pseudomonadati</taxon>
        <taxon>Bacteroidota</taxon>
        <taxon>Chitinophagia</taxon>
        <taxon>Chitinophagales</taxon>
        <taxon>Chitinophagaceae</taxon>
        <taxon>Chitinophaga</taxon>
    </lineage>
</organism>
<evidence type="ECO:0000313" key="2">
    <source>
        <dbReference type="Proteomes" id="UP000552864"/>
    </source>
</evidence>
<dbReference type="RefSeq" id="WP_168737684.1">
    <property type="nucleotide sequence ID" value="NZ_JABAHZ010000001.1"/>
</dbReference>
<proteinExistence type="predicted"/>
<gene>
    <name evidence="1" type="ORF">HGH91_06885</name>
</gene>